<dbReference type="EMBL" id="UGHF01000001">
    <property type="protein sequence ID" value="STO59439.1"/>
    <property type="molecule type" value="Genomic_DNA"/>
</dbReference>
<evidence type="ECO:0000313" key="1">
    <source>
        <dbReference type="EMBL" id="STO59439.1"/>
    </source>
</evidence>
<evidence type="ECO:0000313" key="2">
    <source>
        <dbReference type="Proteomes" id="UP000254329"/>
    </source>
</evidence>
<dbReference type="InterPro" id="IPR010260">
    <property type="entry name" value="AlpA"/>
</dbReference>
<dbReference type="RefSeq" id="WP_078218477.1">
    <property type="nucleotide sequence ID" value="NZ_MUXZ01000017.1"/>
</dbReference>
<organism evidence="1 2">
    <name type="scientific">Canicola haemoglobinophilus</name>
    <dbReference type="NCBI Taxonomy" id="733"/>
    <lineage>
        <taxon>Bacteria</taxon>
        <taxon>Pseudomonadati</taxon>
        <taxon>Pseudomonadota</taxon>
        <taxon>Gammaproteobacteria</taxon>
        <taxon>Pasteurellales</taxon>
        <taxon>Pasteurellaceae</taxon>
        <taxon>Canicola</taxon>
    </lineage>
</organism>
<dbReference type="InterPro" id="IPR052931">
    <property type="entry name" value="Prophage_regulatory_activator"/>
</dbReference>
<dbReference type="PANTHER" id="PTHR36154:SF1">
    <property type="entry name" value="DNA-BINDING TRANSCRIPTIONAL ACTIVATOR ALPA"/>
    <property type="match status" value="1"/>
</dbReference>
<gene>
    <name evidence="1" type="ORF">NCTC1659_00688</name>
</gene>
<reference evidence="1 2" key="1">
    <citation type="submission" date="2018-06" db="EMBL/GenBank/DDBJ databases">
        <authorList>
            <consortium name="Pathogen Informatics"/>
            <person name="Doyle S."/>
        </authorList>
    </citation>
    <scope>NUCLEOTIDE SEQUENCE [LARGE SCALE GENOMIC DNA]</scope>
    <source>
        <strain evidence="1 2">NCTC1659</strain>
    </source>
</reference>
<dbReference type="Pfam" id="PF05930">
    <property type="entry name" value="Phage_AlpA"/>
    <property type="match status" value="1"/>
</dbReference>
<dbReference type="STRING" id="733.B0186_06065"/>
<keyword evidence="2" id="KW-1185">Reference proteome</keyword>
<dbReference type="PANTHER" id="PTHR36154">
    <property type="entry name" value="DNA-BINDING TRANSCRIPTIONAL ACTIVATOR ALPA"/>
    <property type="match status" value="1"/>
</dbReference>
<proteinExistence type="predicted"/>
<name>A0A1V4B0X4_9PAST</name>
<dbReference type="Gene3D" id="1.10.238.160">
    <property type="match status" value="1"/>
</dbReference>
<dbReference type="AlphaFoldDB" id="A0A1V4B0X4"/>
<dbReference type="Proteomes" id="UP000254329">
    <property type="component" value="Unassembled WGS sequence"/>
</dbReference>
<sequence>MQLIKLNQVMLKTTLSKSTIYRLIKTADFPKPKKLSLRAVAWLESEIDEWIKERSSACKSVSAHSISTLQAYLLNNTNMGK</sequence>
<accession>A0A1V4B0X4</accession>
<protein>
    <submittedName>
        <fullName evidence="1">Transcriptional regulator</fullName>
    </submittedName>
</protein>